<protein>
    <submittedName>
        <fullName evidence="6">LysR family transcriptional regulator</fullName>
    </submittedName>
</protein>
<dbReference type="Pfam" id="PF00126">
    <property type="entry name" value="HTH_1"/>
    <property type="match status" value="1"/>
</dbReference>
<dbReference type="PROSITE" id="PS50931">
    <property type="entry name" value="HTH_LYSR"/>
    <property type="match status" value="1"/>
</dbReference>
<evidence type="ECO:0000256" key="3">
    <source>
        <dbReference type="ARBA" id="ARBA00023125"/>
    </source>
</evidence>
<dbReference type="AlphaFoldDB" id="A0A934N1E5"/>
<dbReference type="GO" id="GO:0003700">
    <property type="term" value="F:DNA-binding transcription factor activity"/>
    <property type="evidence" value="ECO:0007669"/>
    <property type="project" value="InterPro"/>
</dbReference>
<gene>
    <name evidence="6" type="ORF">I8J31_02785</name>
</gene>
<evidence type="ECO:0000259" key="5">
    <source>
        <dbReference type="PROSITE" id="PS50931"/>
    </source>
</evidence>
<dbReference type="Gene3D" id="1.10.10.10">
    <property type="entry name" value="Winged helix-like DNA-binding domain superfamily/Winged helix DNA-binding domain"/>
    <property type="match status" value="1"/>
</dbReference>
<dbReference type="RefSeq" id="WP_199466784.1">
    <property type="nucleotide sequence ID" value="NZ_JAEMNX010000002.1"/>
</dbReference>
<name>A0A934N1E5_9GAMM</name>
<evidence type="ECO:0000313" key="7">
    <source>
        <dbReference type="Proteomes" id="UP000628710"/>
    </source>
</evidence>
<dbReference type="Pfam" id="PF03466">
    <property type="entry name" value="LysR_substrate"/>
    <property type="match status" value="1"/>
</dbReference>
<dbReference type="EMBL" id="JAEMNX010000002">
    <property type="protein sequence ID" value="MBJ7536603.1"/>
    <property type="molecule type" value="Genomic_DNA"/>
</dbReference>
<comment type="caution">
    <text evidence="6">The sequence shown here is derived from an EMBL/GenBank/DDBJ whole genome shotgun (WGS) entry which is preliminary data.</text>
</comment>
<keyword evidence="4" id="KW-0804">Transcription</keyword>
<evidence type="ECO:0000313" key="6">
    <source>
        <dbReference type="EMBL" id="MBJ7536603.1"/>
    </source>
</evidence>
<dbReference type="GO" id="GO:0003677">
    <property type="term" value="F:DNA binding"/>
    <property type="evidence" value="ECO:0007669"/>
    <property type="project" value="UniProtKB-KW"/>
</dbReference>
<dbReference type="InterPro" id="IPR050950">
    <property type="entry name" value="HTH-type_LysR_regulators"/>
</dbReference>
<dbReference type="PANTHER" id="PTHR30419">
    <property type="entry name" value="HTH-TYPE TRANSCRIPTIONAL REGULATOR YBHD"/>
    <property type="match status" value="1"/>
</dbReference>
<dbReference type="GO" id="GO:0005829">
    <property type="term" value="C:cytosol"/>
    <property type="evidence" value="ECO:0007669"/>
    <property type="project" value="TreeGrafter"/>
</dbReference>
<comment type="similarity">
    <text evidence="1">Belongs to the LysR transcriptional regulatory family.</text>
</comment>
<dbReference type="FunFam" id="1.10.10.10:FF:000001">
    <property type="entry name" value="LysR family transcriptional regulator"/>
    <property type="match status" value="1"/>
</dbReference>
<keyword evidence="7" id="KW-1185">Reference proteome</keyword>
<dbReference type="Proteomes" id="UP000628710">
    <property type="component" value="Unassembled WGS sequence"/>
</dbReference>
<evidence type="ECO:0000256" key="1">
    <source>
        <dbReference type="ARBA" id="ARBA00009437"/>
    </source>
</evidence>
<keyword evidence="2" id="KW-0805">Transcription regulation</keyword>
<dbReference type="InterPro" id="IPR000847">
    <property type="entry name" value="LysR_HTH_N"/>
</dbReference>
<dbReference type="InterPro" id="IPR036390">
    <property type="entry name" value="WH_DNA-bd_sf"/>
</dbReference>
<keyword evidence="3" id="KW-0238">DNA-binding</keyword>
<proteinExistence type="inferred from homology"/>
<dbReference type="SUPFAM" id="SSF53850">
    <property type="entry name" value="Periplasmic binding protein-like II"/>
    <property type="match status" value="1"/>
</dbReference>
<accession>A0A934N1E5</accession>
<dbReference type="InterPro" id="IPR005119">
    <property type="entry name" value="LysR_subst-bd"/>
</dbReference>
<dbReference type="InterPro" id="IPR036388">
    <property type="entry name" value="WH-like_DNA-bd_sf"/>
</dbReference>
<dbReference type="SUPFAM" id="SSF46785">
    <property type="entry name" value="Winged helix' DNA-binding domain"/>
    <property type="match status" value="1"/>
</dbReference>
<organism evidence="6 7">
    <name type="scientific">Marinomonas transparens</name>
    <dbReference type="NCBI Taxonomy" id="2795388"/>
    <lineage>
        <taxon>Bacteria</taxon>
        <taxon>Pseudomonadati</taxon>
        <taxon>Pseudomonadota</taxon>
        <taxon>Gammaproteobacteria</taxon>
        <taxon>Oceanospirillales</taxon>
        <taxon>Oceanospirillaceae</taxon>
        <taxon>Marinomonas</taxon>
    </lineage>
</organism>
<dbReference type="Gene3D" id="3.40.190.290">
    <property type="match status" value="1"/>
</dbReference>
<evidence type="ECO:0000256" key="4">
    <source>
        <dbReference type="ARBA" id="ARBA00023163"/>
    </source>
</evidence>
<evidence type="ECO:0000256" key="2">
    <source>
        <dbReference type="ARBA" id="ARBA00023015"/>
    </source>
</evidence>
<feature type="domain" description="HTH lysR-type" evidence="5">
    <location>
        <begin position="1"/>
        <end position="59"/>
    </location>
</feature>
<sequence length="297" mass="33536">MKQLIDFRYFQTIAKTGSIRKAADKLAITSTALNRRIISLEEEIGEKLFERHSSGVTLTSAGELFLSHIQKQLADFERVKSHISNLQGIRRGHVNIACSQALLTSFFPQQIAIFRKKYPAVTFSVFQRDRLSAEAALLDNSVDLAMIFEPIYMPEMKTIMSKEQQLYAIMQKEHPLADKAELKLSECSDYPLALPRKGIGVRELIDFKASRSGLDIKPCVESDSFEFLRNHAMNEGSVTFQIEIGIPQILEQLNLTTRPLLKSDIPVGCMYLVQKKDRILPVATALFSEQLINALSE</sequence>
<reference evidence="6" key="1">
    <citation type="submission" date="2020-12" db="EMBL/GenBank/DDBJ databases">
        <title>Marinomonas arctica sp. nov., a psychrotolerant bacterium isolated from the Arctic.</title>
        <authorList>
            <person name="Zhang Y."/>
        </authorList>
    </citation>
    <scope>NUCLEOTIDE SEQUENCE</scope>
    <source>
        <strain evidence="6">C1424</strain>
    </source>
</reference>